<dbReference type="PANTHER" id="PTHR33138:SF27">
    <property type="entry name" value="WALL-ASSOCIATED RECEPTOR KINASE C-TERMINAL DOMAIN-CONTAINING PROTEIN"/>
    <property type="match status" value="1"/>
</dbReference>
<reference evidence="5 6" key="1">
    <citation type="journal article" date="2023" name="Plants (Basel)">
        <title>Bridging the Gap: Combining Genomics and Transcriptomics Approaches to Understand Stylosanthes scabra, an Orphan Legume from the Brazilian Caatinga.</title>
        <authorList>
            <person name="Ferreira-Neto J.R.C."/>
            <person name="da Silva M.D."/>
            <person name="Binneck E."/>
            <person name="de Melo N.F."/>
            <person name="da Silva R.H."/>
            <person name="de Melo A.L.T.M."/>
            <person name="Pandolfi V."/>
            <person name="Bustamante F.O."/>
            <person name="Brasileiro-Vidal A.C."/>
            <person name="Benko-Iseppon A.M."/>
        </authorList>
    </citation>
    <scope>NUCLEOTIDE SEQUENCE [LARGE SCALE GENOMIC DNA]</scope>
    <source>
        <tissue evidence="5">Leaves</tissue>
    </source>
</reference>
<evidence type="ECO:0000259" key="4">
    <source>
        <dbReference type="Pfam" id="PF13947"/>
    </source>
</evidence>
<organism evidence="5 6">
    <name type="scientific">Stylosanthes scabra</name>
    <dbReference type="NCBI Taxonomy" id="79078"/>
    <lineage>
        <taxon>Eukaryota</taxon>
        <taxon>Viridiplantae</taxon>
        <taxon>Streptophyta</taxon>
        <taxon>Embryophyta</taxon>
        <taxon>Tracheophyta</taxon>
        <taxon>Spermatophyta</taxon>
        <taxon>Magnoliopsida</taxon>
        <taxon>eudicotyledons</taxon>
        <taxon>Gunneridae</taxon>
        <taxon>Pentapetalae</taxon>
        <taxon>rosids</taxon>
        <taxon>fabids</taxon>
        <taxon>Fabales</taxon>
        <taxon>Fabaceae</taxon>
        <taxon>Papilionoideae</taxon>
        <taxon>50 kb inversion clade</taxon>
        <taxon>dalbergioids sensu lato</taxon>
        <taxon>Dalbergieae</taxon>
        <taxon>Pterocarpus clade</taxon>
        <taxon>Stylosanthes</taxon>
    </lineage>
</organism>
<evidence type="ECO:0000313" key="6">
    <source>
        <dbReference type="Proteomes" id="UP001341840"/>
    </source>
</evidence>
<protein>
    <recommendedName>
        <fullName evidence="4">Wall-associated receptor kinase galacturonan-binding domain-containing protein</fullName>
    </recommendedName>
</protein>
<sequence>MYCCVIISIILYSVLSRTSFCSYVDPHFLACEPQTCGNQSIRYPFYIQGIQESFGGYPGFAISCDTNNGFPILNLSSTPYIIHQIFYHNQSLRVSNAAFSSTNNTMLGWVLSYVRPK</sequence>
<evidence type="ECO:0000313" key="5">
    <source>
        <dbReference type="EMBL" id="MED6174302.1"/>
    </source>
</evidence>
<dbReference type="EMBL" id="JASCZI010151750">
    <property type="protein sequence ID" value="MED6174302.1"/>
    <property type="molecule type" value="Genomic_DNA"/>
</dbReference>
<dbReference type="Pfam" id="PF13947">
    <property type="entry name" value="GUB_WAK_bind"/>
    <property type="match status" value="1"/>
</dbReference>
<dbReference type="PANTHER" id="PTHR33138">
    <property type="entry name" value="OS01G0690200 PROTEIN"/>
    <property type="match status" value="1"/>
</dbReference>
<feature type="domain" description="Wall-associated receptor kinase galacturonan-binding" evidence="4">
    <location>
        <begin position="31"/>
        <end position="95"/>
    </location>
</feature>
<evidence type="ECO:0000256" key="1">
    <source>
        <dbReference type="ARBA" id="ARBA00004167"/>
    </source>
</evidence>
<comment type="caution">
    <text evidence="5">The sequence shown here is derived from an EMBL/GenBank/DDBJ whole genome shotgun (WGS) entry which is preliminary data.</text>
</comment>
<feature type="signal peptide" evidence="3">
    <location>
        <begin position="1"/>
        <end position="16"/>
    </location>
</feature>
<gene>
    <name evidence="5" type="ORF">PIB30_067839</name>
</gene>
<dbReference type="Proteomes" id="UP001341840">
    <property type="component" value="Unassembled WGS sequence"/>
</dbReference>
<keyword evidence="2 3" id="KW-0732">Signal</keyword>
<comment type="subcellular location">
    <subcellularLocation>
        <location evidence="1">Membrane</location>
        <topology evidence="1">Single-pass membrane protein</topology>
    </subcellularLocation>
</comment>
<evidence type="ECO:0000256" key="2">
    <source>
        <dbReference type="ARBA" id="ARBA00022729"/>
    </source>
</evidence>
<dbReference type="InterPro" id="IPR025287">
    <property type="entry name" value="WAK_GUB"/>
</dbReference>
<proteinExistence type="predicted"/>
<accession>A0ABU6VLN9</accession>
<name>A0ABU6VLN9_9FABA</name>
<evidence type="ECO:0000256" key="3">
    <source>
        <dbReference type="SAM" id="SignalP"/>
    </source>
</evidence>
<keyword evidence="6" id="KW-1185">Reference proteome</keyword>
<feature type="chain" id="PRO_5047259836" description="Wall-associated receptor kinase galacturonan-binding domain-containing protein" evidence="3">
    <location>
        <begin position="17"/>
        <end position="117"/>
    </location>
</feature>